<dbReference type="InterPro" id="IPR050275">
    <property type="entry name" value="PGM_Phosphatase"/>
</dbReference>
<protein>
    <submittedName>
        <fullName evidence="3">Histidine phosphatase family protein</fullName>
    </submittedName>
</protein>
<sequence length="185" mass="20712">MILLRHGQSEFNLLFSQLRQDPGIIDPVLTPLGHQQAEEAAEALAREGIRRILVSPYRRAIQTALPTAKRLGLPLTVTPVVRERYAFTCDIGSARTNLARHFPEVDFTHLEEVWWPPEEEPAAHVEGRAALFRAEMAALDDWAHTLVVTHWGFIMALTGLSVANGQILRVDPNGPAPETVPWKHH</sequence>
<accession>A0A848EB23</accession>
<dbReference type="InterPro" id="IPR001345">
    <property type="entry name" value="PG/BPGM_mutase_AS"/>
</dbReference>
<gene>
    <name evidence="3" type="ORF">GWK16_08245</name>
</gene>
<proteinExistence type="predicted"/>
<dbReference type="SMART" id="SM00855">
    <property type="entry name" value="PGAM"/>
    <property type="match status" value="1"/>
</dbReference>
<dbReference type="PROSITE" id="PS00175">
    <property type="entry name" value="PG_MUTASE"/>
    <property type="match status" value="1"/>
</dbReference>
<evidence type="ECO:0000256" key="1">
    <source>
        <dbReference type="ARBA" id="ARBA00023152"/>
    </source>
</evidence>
<reference evidence="3 4" key="1">
    <citation type="submission" date="2020-03" db="EMBL/GenBank/DDBJ databases">
        <authorList>
            <person name="Sun Q."/>
        </authorList>
    </citation>
    <scope>NUCLEOTIDE SEQUENCE [LARGE SCALE GENOMIC DNA]</scope>
    <source>
        <strain evidence="3 4">JC162</strain>
    </source>
</reference>
<dbReference type="EMBL" id="JABBKX010000002">
    <property type="protein sequence ID" value="NMJ41226.1"/>
    <property type="molecule type" value="Genomic_DNA"/>
</dbReference>
<evidence type="ECO:0000313" key="4">
    <source>
        <dbReference type="Proteomes" id="UP000548582"/>
    </source>
</evidence>
<comment type="caution">
    <text evidence="3">The sequence shown here is derived from an EMBL/GenBank/DDBJ whole genome shotgun (WGS) entry which is preliminary data.</text>
</comment>
<dbReference type="PANTHER" id="PTHR48100:SF1">
    <property type="entry name" value="HISTIDINE PHOSPHATASE FAMILY PROTEIN-RELATED"/>
    <property type="match status" value="1"/>
</dbReference>
<dbReference type="GO" id="GO:0005737">
    <property type="term" value="C:cytoplasm"/>
    <property type="evidence" value="ECO:0007669"/>
    <property type="project" value="TreeGrafter"/>
</dbReference>
<dbReference type="AlphaFoldDB" id="A0A848EB23"/>
<keyword evidence="2" id="KW-0413">Isomerase</keyword>
<keyword evidence="1" id="KW-0324">Glycolysis</keyword>
<organism evidence="3 4">
    <name type="scientific">Neoroseomonas marina</name>
    <dbReference type="NCBI Taxonomy" id="1232220"/>
    <lineage>
        <taxon>Bacteria</taxon>
        <taxon>Pseudomonadati</taxon>
        <taxon>Pseudomonadota</taxon>
        <taxon>Alphaproteobacteria</taxon>
        <taxon>Acetobacterales</taxon>
        <taxon>Acetobacteraceae</taxon>
        <taxon>Neoroseomonas</taxon>
    </lineage>
</organism>
<dbReference type="RefSeq" id="WP_170053454.1">
    <property type="nucleotide sequence ID" value="NZ_JABBKX010000002.1"/>
</dbReference>
<dbReference type="InterPro" id="IPR029033">
    <property type="entry name" value="His_PPase_superfam"/>
</dbReference>
<dbReference type="CDD" id="cd07067">
    <property type="entry name" value="HP_PGM_like"/>
    <property type="match status" value="1"/>
</dbReference>
<dbReference type="Pfam" id="PF00300">
    <property type="entry name" value="His_Phos_1"/>
    <property type="match status" value="1"/>
</dbReference>
<keyword evidence="4" id="KW-1185">Reference proteome</keyword>
<dbReference type="Proteomes" id="UP000548582">
    <property type="component" value="Unassembled WGS sequence"/>
</dbReference>
<dbReference type="InterPro" id="IPR013078">
    <property type="entry name" value="His_Pase_superF_clade-1"/>
</dbReference>
<dbReference type="PANTHER" id="PTHR48100">
    <property type="entry name" value="BROAD-SPECIFICITY PHOSPHATASE YOR283W-RELATED"/>
    <property type="match status" value="1"/>
</dbReference>
<dbReference type="Gene3D" id="3.40.50.1240">
    <property type="entry name" value="Phosphoglycerate mutase-like"/>
    <property type="match status" value="1"/>
</dbReference>
<evidence type="ECO:0000313" key="3">
    <source>
        <dbReference type="EMBL" id="NMJ41226.1"/>
    </source>
</evidence>
<evidence type="ECO:0000256" key="2">
    <source>
        <dbReference type="ARBA" id="ARBA00023235"/>
    </source>
</evidence>
<dbReference type="SUPFAM" id="SSF53254">
    <property type="entry name" value="Phosphoglycerate mutase-like"/>
    <property type="match status" value="1"/>
</dbReference>
<name>A0A848EB23_9PROT</name>
<dbReference type="GO" id="GO:0016791">
    <property type="term" value="F:phosphatase activity"/>
    <property type="evidence" value="ECO:0007669"/>
    <property type="project" value="TreeGrafter"/>
</dbReference>